<proteinExistence type="predicted"/>
<organism evidence="2">
    <name type="scientific">Picea glauca</name>
    <name type="common">White spruce</name>
    <name type="synonym">Pinus glauca</name>
    <dbReference type="NCBI Taxonomy" id="3330"/>
    <lineage>
        <taxon>Eukaryota</taxon>
        <taxon>Viridiplantae</taxon>
        <taxon>Streptophyta</taxon>
        <taxon>Embryophyta</taxon>
        <taxon>Tracheophyta</taxon>
        <taxon>Spermatophyta</taxon>
        <taxon>Pinopsida</taxon>
        <taxon>Pinidae</taxon>
        <taxon>Conifers I</taxon>
        <taxon>Pinales</taxon>
        <taxon>Pinaceae</taxon>
        <taxon>Picea</taxon>
    </lineage>
</organism>
<evidence type="ECO:0000313" key="2">
    <source>
        <dbReference type="EMBL" id="KUM49589.1"/>
    </source>
</evidence>
<keyword evidence="1" id="KW-1133">Transmembrane helix</keyword>
<feature type="transmembrane region" description="Helical" evidence="1">
    <location>
        <begin position="15"/>
        <end position="33"/>
    </location>
</feature>
<keyword evidence="2" id="KW-0496">Mitochondrion</keyword>
<geneLocation type="mitochondrion" evidence="2"/>
<dbReference type="EMBL" id="LKAM01000002">
    <property type="protein sequence ID" value="KUM49589.1"/>
    <property type="molecule type" value="Genomic_DNA"/>
</dbReference>
<gene>
    <name evidence="2" type="ORF">ABT39_MTgene2814</name>
</gene>
<protein>
    <submittedName>
        <fullName evidence="2">Uncharacterized protein</fullName>
    </submittedName>
</protein>
<name>A0A101M257_PICGL</name>
<dbReference type="AlphaFoldDB" id="A0A101M257"/>
<evidence type="ECO:0000256" key="1">
    <source>
        <dbReference type="SAM" id="Phobius"/>
    </source>
</evidence>
<keyword evidence="1" id="KW-0472">Membrane</keyword>
<accession>A0A101M257</accession>
<keyword evidence="1" id="KW-0812">Transmembrane</keyword>
<reference evidence="2" key="1">
    <citation type="journal article" date="2015" name="Genome Biol. Evol.">
        <title>Organellar Genomes of White Spruce (Picea glauca): Assembly and Annotation.</title>
        <authorList>
            <person name="Jackman S.D."/>
            <person name="Warren R.L."/>
            <person name="Gibb E.A."/>
            <person name="Vandervalk B.P."/>
            <person name="Mohamadi H."/>
            <person name="Chu J."/>
            <person name="Raymond A."/>
            <person name="Pleasance S."/>
            <person name="Coope R."/>
            <person name="Wildung M.R."/>
            <person name="Ritland C.E."/>
            <person name="Bousquet J."/>
            <person name="Jones S.J."/>
            <person name="Bohlmann J."/>
            <person name="Birol I."/>
        </authorList>
    </citation>
    <scope>NUCLEOTIDE SEQUENCE [LARGE SCALE GENOMIC DNA]</scope>
    <source>
        <tissue evidence="2">Flushing bud</tissue>
    </source>
</reference>
<comment type="caution">
    <text evidence="2">The sequence shown here is derived from an EMBL/GenBank/DDBJ whole genome shotgun (WGS) entry which is preliminary data.</text>
</comment>
<sequence>MLENKQMGNGSYNNIYIYIYFYIWHSEMLVYSFEMSFRKQRHYTMPRAYSSVMRFSR</sequence>